<name>A0A6C0IWE7_9ZZZZ</name>
<dbReference type="AlphaFoldDB" id="A0A6C0IWE7"/>
<evidence type="ECO:0000256" key="1">
    <source>
        <dbReference type="SAM" id="Coils"/>
    </source>
</evidence>
<keyword evidence="1" id="KW-0175">Coiled coil</keyword>
<feature type="coiled-coil region" evidence="1">
    <location>
        <begin position="326"/>
        <end position="353"/>
    </location>
</feature>
<evidence type="ECO:0000313" key="2">
    <source>
        <dbReference type="EMBL" id="QHT95853.1"/>
    </source>
</evidence>
<organism evidence="2">
    <name type="scientific">viral metagenome</name>
    <dbReference type="NCBI Taxonomy" id="1070528"/>
    <lineage>
        <taxon>unclassified sequences</taxon>
        <taxon>metagenomes</taxon>
        <taxon>organismal metagenomes</taxon>
    </lineage>
</organism>
<sequence>MSTKIVNICILDTDILPDIINTFTPEENYMMLKIGSDCIKEGRKVVSTLTQKEIYQKLKNETQKDIQKLEMDLLVEKKMKNQIEEQIKKIYESQIDKLKKQIDELNNQVIEYANDNSSKIQKEIDKVIEKNRLLLDDKDRQISKFTETYQKLVKQTETKSSKKIGDEGEEIFFTLSNTFKDFPKYRIEKKAHIGHKGDFHLFFEDFNVLADMKNYSGSVQKKEIEKIEEDLIANSSMNYAWLISLDTNVADWNRFPIMCKWVATESGKKCILIINNFCSQHKNLEDALRNIWFMTNEIHKLMNQTNIDDCDIKIMKERDYNVIQKIKNTQKRLTELKRNVTSMSQIVKETDNELVDMLNILSNELLLNNSNTSIKIKEWWTENIEYDGDSQCKLTTSEIWNKFKKQNIKFIHETGLTIDELKDKIKQFVSSDNYIEKSKGGSIEFVSFKFKPEVTISETIQVEFNNVIEKKIVPEKKTKTKVKKIANKDFVVNEEIDNEIINEYNNTDKKVMELASENNLLTWQVISMLVKANNIKNRNEARGYEEYIQSQEYKDQINKKQNEKK</sequence>
<accession>A0A6C0IWE7</accession>
<dbReference type="EMBL" id="MN740247">
    <property type="protein sequence ID" value="QHT95853.1"/>
    <property type="molecule type" value="Genomic_DNA"/>
</dbReference>
<proteinExistence type="predicted"/>
<feature type="coiled-coil region" evidence="1">
    <location>
        <begin position="52"/>
        <end position="115"/>
    </location>
</feature>
<protein>
    <submittedName>
        <fullName evidence="2">Uncharacterized protein</fullName>
    </submittedName>
</protein>
<reference evidence="2" key="1">
    <citation type="journal article" date="2020" name="Nature">
        <title>Giant virus diversity and host interactions through global metagenomics.</title>
        <authorList>
            <person name="Schulz F."/>
            <person name="Roux S."/>
            <person name="Paez-Espino D."/>
            <person name="Jungbluth S."/>
            <person name="Walsh D.A."/>
            <person name="Denef V.J."/>
            <person name="McMahon K.D."/>
            <person name="Konstantinidis K.T."/>
            <person name="Eloe-Fadrosh E.A."/>
            <person name="Kyrpides N.C."/>
            <person name="Woyke T."/>
        </authorList>
    </citation>
    <scope>NUCLEOTIDE SEQUENCE</scope>
    <source>
        <strain evidence="2">GVMAG-M-3300024301-20</strain>
    </source>
</reference>